<dbReference type="Proteomes" id="UP000001542">
    <property type="component" value="Unassembled WGS sequence"/>
</dbReference>
<proteinExistence type="predicted"/>
<keyword evidence="2" id="KW-1185">Reference proteome</keyword>
<dbReference type="SUPFAM" id="SSF54427">
    <property type="entry name" value="NTF2-like"/>
    <property type="match status" value="1"/>
</dbReference>
<dbReference type="Gene3D" id="3.10.450.50">
    <property type="match status" value="1"/>
</dbReference>
<name>A2E978_TRIV3</name>
<evidence type="ECO:0000313" key="1">
    <source>
        <dbReference type="EMBL" id="EAY10763.1"/>
    </source>
</evidence>
<reference evidence="1" key="2">
    <citation type="journal article" date="2007" name="Science">
        <title>Draft genome sequence of the sexually transmitted pathogen Trichomonas vaginalis.</title>
        <authorList>
            <person name="Carlton J.M."/>
            <person name="Hirt R.P."/>
            <person name="Silva J.C."/>
            <person name="Delcher A.L."/>
            <person name="Schatz M."/>
            <person name="Zhao Q."/>
            <person name="Wortman J.R."/>
            <person name="Bidwell S.L."/>
            <person name="Alsmark U.C.M."/>
            <person name="Besteiro S."/>
            <person name="Sicheritz-Ponten T."/>
            <person name="Noel C.J."/>
            <person name="Dacks J.B."/>
            <person name="Foster P.G."/>
            <person name="Simillion C."/>
            <person name="Van de Peer Y."/>
            <person name="Miranda-Saavedra D."/>
            <person name="Barton G.J."/>
            <person name="Westrop G.D."/>
            <person name="Mueller S."/>
            <person name="Dessi D."/>
            <person name="Fiori P.L."/>
            <person name="Ren Q."/>
            <person name="Paulsen I."/>
            <person name="Zhang H."/>
            <person name="Bastida-Corcuera F.D."/>
            <person name="Simoes-Barbosa A."/>
            <person name="Brown M.T."/>
            <person name="Hayes R.D."/>
            <person name="Mukherjee M."/>
            <person name="Okumura C.Y."/>
            <person name="Schneider R."/>
            <person name="Smith A.J."/>
            <person name="Vanacova S."/>
            <person name="Villalvazo M."/>
            <person name="Haas B.J."/>
            <person name="Pertea M."/>
            <person name="Feldblyum T.V."/>
            <person name="Utterback T.R."/>
            <person name="Shu C.L."/>
            <person name="Osoegawa K."/>
            <person name="de Jong P.J."/>
            <person name="Hrdy I."/>
            <person name="Horvathova L."/>
            <person name="Zubacova Z."/>
            <person name="Dolezal P."/>
            <person name="Malik S.B."/>
            <person name="Logsdon J.M. Jr."/>
            <person name="Henze K."/>
            <person name="Gupta A."/>
            <person name="Wang C.C."/>
            <person name="Dunne R.L."/>
            <person name="Upcroft J.A."/>
            <person name="Upcroft P."/>
            <person name="White O."/>
            <person name="Salzberg S.L."/>
            <person name="Tang P."/>
            <person name="Chiu C.-H."/>
            <person name="Lee Y.-S."/>
            <person name="Embley T.M."/>
            <person name="Coombs G.H."/>
            <person name="Mottram J.C."/>
            <person name="Tachezy J."/>
            <person name="Fraser-Liggett C.M."/>
            <person name="Johnson P.J."/>
        </authorList>
    </citation>
    <scope>NUCLEOTIDE SEQUENCE [LARGE SCALE GENOMIC DNA]</scope>
    <source>
        <strain evidence="1">G3</strain>
    </source>
</reference>
<dbReference type="InParanoid" id="A2E978"/>
<sequence>MSSGITRWGIHKLKYPEPKSNFGEEGYSSHANGGQEHNLAMNQNTPLERFESISINFEDYPTNEFVYNFLVGYTQEVDLSKFYAPTAIFSVTVEESTPQSETINVIQQNYSRNILKDTEENYVTDPCKIIEVQKDIFPYGIRWQPSSIFSSEISPGVHSVVLHGYCAVEENITLRFTRSMIIGKEGDLILITNDHVFLSEIKEE</sequence>
<gene>
    <name evidence="1" type="ORF">TVAG_121670</name>
</gene>
<organism evidence="1 2">
    <name type="scientific">Trichomonas vaginalis (strain ATCC PRA-98 / G3)</name>
    <dbReference type="NCBI Taxonomy" id="412133"/>
    <lineage>
        <taxon>Eukaryota</taxon>
        <taxon>Metamonada</taxon>
        <taxon>Parabasalia</taxon>
        <taxon>Trichomonadida</taxon>
        <taxon>Trichomonadidae</taxon>
        <taxon>Trichomonas</taxon>
    </lineage>
</organism>
<dbReference type="KEGG" id="tva:4768700"/>
<accession>A2E978</accession>
<reference evidence="1" key="1">
    <citation type="submission" date="2006-10" db="EMBL/GenBank/DDBJ databases">
        <authorList>
            <person name="Amadeo P."/>
            <person name="Zhao Q."/>
            <person name="Wortman J."/>
            <person name="Fraser-Liggett C."/>
            <person name="Carlton J."/>
        </authorList>
    </citation>
    <scope>NUCLEOTIDE SEQUENCE</scope>
    <source>
        <strain evidence="1">G3</strain>
    </source>
</reference>
<dbReference type="InterPro" id="IPR032710">
    <property type="entry name" value="NTF2-like_dom_sf"/>
</dbReference>
<dbReference type="EMBL" id="DS113332">
    <property type="protein sequence ID" value="EAY10763.1"/>
    <property type="molecule type" value="Genomic_DNA"/>
</dbReference>
<evidence type="ECO:0000313" key="2">
    <source>
        <dbReference type="Proteomes" id="UP000001542"/>
    </source>
</evidence>
<dbReference type="AlphaFoldDB" id="A2E978"/>
<dbReference type="VEuPathDB" id="TrichDB:TVAGG3_0421560"/>
<dbReference type="SMR" id="A2E978"/>
<dbReference type="VEuPathDB" id="TrichDB:TVAG_121670"/>
<dbReference type="RefSeq" id="XP_001322986.1">
    <property type="nucleotide sequence ID" value="XM_001322951.1"/>
</dbReference>
<protein>
    <submittedName>
        <fullName evidence="1">Uncharacterized protein</fullName>
    </submittedName>
</protein>